<dbReference type="Gene3D" id="3.20.20.60">
    <property type="entry name" value="Phosphoenolpyruvate-binding domains"/>
    <property type="match status" value="1"/>
</dbReference>
<dbReference type="GO" id="GO:0000287">
    <property type="term" value="F:magnesium ion binding"/>
    <property type="evidence" value="ECO:0007669"/>
    <property type="project" value="TreeGrafter"/>
</dbReference>
<dbReference type="InterPro" id="IPR015813">
    <property type="entry name" value="Pyrv/PenolPyrv_kinase-like_dom"/>
</dbReference>
<comment type="cofactor">
    <cofactor evidence="1">
        <name>Mg(2+)</name>
        <dbReference type="ChEBI" id="CHEBI:18420"/>
    </cofactor>
</comment>
<dbReference type="AlphaFoldDB" id="A0A369BWI6"/>
<evidence type="ECO:0000313" key="8">
    <source>
        <dbReference type="Proteomes" id="UP000252707"/>
    </source>
</evidence>
<accession>A0A369BWI6</accession>
<feature type="binding site" evidence="5">
    <location>
        <position position="133"/>
    </location>
    <ligand>
        <name>Mg(2+)</name>
        <dbReference type="ChEBI" id="CHEBI:18420"/>
    </ligand>
</feature>
<evidence type="ECO:0000259" key="6">
    <source>
        <dbReference type="Pfam" id="PF03328"/>
    </source>
</evidence>
<dbReference type="SUPFAM" id="SSF51621">
    <property type="entry name" value="Phosphoenolpyruvate/pyruvate domain"/>
    <property type="match status" value="1"/>
</dbReference>
<dbReference type="PIRSF" id="PIRSF015582">
    <property type="entry name" value="Cit_lyase_B"/>
    <property type="match status" value="1"/>
</dbReference>
<sequence>MSPLNPNFPKVRPRRTMLYVSGDNPRHLEKSRELPADALVFDLHESTAMEHKARARDNVVAAVAAGNFIGQELVVRPNPLNSERLAEDLDAIAALPIDAVLFSGINTRADMLKAVAMLDAAGGERLPVMIMVESPLAVMHLEEILTATRRLSCVVVSTANLCNGLRINVTPDRTGLLTILSLVVLAARAHNVGVIDGAHVEVNDAKGCEFACRQARDLGFDGKAVIHPVQLPYTNDTFTPKPKEVEKKRAIITAMQDAEAEGRPYAVLDGRLLQPVELEAAQRCIAMFEAIEEREQAFNLCPGIYCSTQQG</sequence>
<dbReference type="InterPro" id="IPR011206">
    <property type="entry name" value="Citrate_lyase_beta/mcl1/mcl2"/>
</dbReference>
<reference evidence="7 8" key="1">
    <citation type="submission" date="2018-07" db="EMBL/GenBank/DDBJ databases">
        <title>Genomic Encyclopedia of Type Strains, Phase IV (KMG-IV): sequencing the most valuable type-strain genomes for metagenomic binning, comparative biology and taxonomic classification.</title>
        <authorList>
            <person name="Goeker M."/>
        </authorList>
    </citation>
    <scope>NUCLEOTIDE SEQUENCE [LARGE SCALE GENOMIC DNA]</scope>
    <source>
        <strain evidence="7 8">DSM 26407</strain>
    </source>
</reference>
<organism evidence="7 8">
    <name type="scientific">Thioalbus denitrificans</name>
    <dbReference type="NCBI Taxonomy" id="547122"/>
    <lineage>
        <taxon>Bacteria</taxon>
        <taxon>Pseudomonadati</taxon>
        <taxon>Pseudomonadota</taxon>
        <taxon>Gammaproteobacteria</taxon>
        <taxon>Chromatiales</taxon>
        <taxon>Ectothiorhodospiraceae</taxon>
        <taxon>Thioalbus</taxon>
    </lineage>
</organism>
<dbReference type="Proteomes" id="UP000252707">
    <property type="component" value="Unassembled WGS sequence"/>
</dbReference>
<keyword evidence="8" id="KW-1185">Reference proteome</keyword>
<evidence type="ECO:0000313" key="7">
    <source>
        <dbReference type="EMBL" id="RCX26052.1"/>
    </source>
</evidence>
<dbReference type="RefSeq" id="WP_114280947.1">
    <property type="nucleotide sequence ID" value="NZ_QPJY01000012.1"/>
</dbReference>
<evidence type="ECO:0000256" key="2">
    <source>
        <dbReference type="ARBA" id="ARBA00022723"/>
    </source>
</evidence>
<dbReference type="InterPro" id="IPR040442">
    <property type="entry name" value="Pyrv_kinase-like_dom_sf"/>
</dbReference>
<dbReference type="OrthoDB" id="348111at2"/>
<dbReference type="InterPro" id="IPR005000">
    <property type="entry name" value="Aldolase/citrate-lyase_domain"/>
</dbReference>
<dbReference type="PANTHER" id="PTHR32308">
    <property type="entry name" value="LYASE BETA SUBUNIT, PUTATIVE (AFU_ORTHOLOGUE AFUA_4G13030)-RELATED"/>
    <property type="match status" value="1"/>
</dbReference>
<feature type="domain" description="HpcH/HpaI aldolase/citrate lyase" evidence="6">
    <location>
        <begin position="15"/>
        <end position="228"/>
    </location>
</feature>
<dbReference type="Pfam" id="PF03328">
    <property type="entry name" value="HpcH_HpaI"/>
    <property type="match status" value="1"/>
</dbReference>
<proteinExistence type="predicted"/>
<evidence type="ECO:0000256" key="5">
    <source>
        <dbReference type="PIRSR" id="PIRSR015582-2"/>
    </source>
</evidence>
<protein>
    <submittedName>
        <fullName evidence="7">Citrate lyase subunit beta/citryl-CoA lyase</fullName>
    </submittedName>
</protein>
<evidence type="ECO:0000256" key="3">
    <source>
        <dbReference type="ARBA" id="ARBA00022842"/>
    </source>
</evidence>
<feature type="binding site" evidence="4">
    <location>
        <position position="76"/>
    </location>
    <ligand>
        <name>substrate</name>
    </ligand>
</feature>
<comment type="caution">
    <text evidence="7">The sequence shown here is derived from an EMBL/GenBank/DDBJ whole genome shotgun (WGS) entry which is preliminary data.</text>
</comment>
<keyword evidence="7" id="KW-0456">Lyase</keyword>
<dbReference type="GO" id="GO:0016829">
    <property type="term" value="F:lyase activity"/>
    <property type="evidence" value="ECO:0007669"/>
    <property type="project" value="UniProtKB-KW"/>
</dbReference>
<dbReference type="PANTHER" id="PTHR32308:SF10">
    <property type="entry name" value="CITRATE LYASE SUBUNIT BETA"/>
    <property type="match status" value="1"/>
</dbReference>
<gene>
    <name evidence="7" type="ORF">DFQ59_11255</name>
</gene>
<feature type="binding site" evidence="4">
    <location>
        <position position="133"/>
    </location>
    <ligand>
        <name>substrate</name>
    </ligand>
</feature>
<keyword evidence="2 5" id="KW-0479">Metal-binding</keyword>
<keyword evidence="3 5" id="KW-0460">Magnesium</keyword>
<evidence type="ECO:0000256" key="4">
    <source>
        <dbReference type="PIRSR" id="PIRSR015582-1"/>
    </source>
</evidence>
<dbReference type="GO" id="GO:0006107">
    <property type="term" value="P:oxaloacetate metabolic process"/>
    <property type="evidence" value="ECO:0007669"/>
    <property type="project" value="TreeGrafter"/>
</dbReference>
<dbReference type="EMBL" id="QPJY01000012">
    <property type="protein sequence ID" value="RCX26052.1"/>
    <property type="molecule type" value="Genomic_DNA"/>
</dbReference>
<name>A0A369BWI6_9GAMM</name>
<evidence type="ECO:0000256" key="1">
    <source>
        <dbReference type="ARBA" id="ARBA00001946"/>
    </source>
</evidence>